<dbReference type="EMBL" id="JX649885">
    <property type="protein sequence ID" value="AGC71859.1"/>
    <property type="molecule type" value="Genomic_DNA"/>
</dbReference>
<sequence length="106" mass="12781">MLRIQTRSFALTAFPYLLNVFFIMPQFTAFHVVKINFHRPLAGTRFGILVHFWYQVEKNKLFTMTTFFLSIFWAFNFFFDARIFVQRSLQVFANNGNDFWLMILCD</sequence>
<keyword evidence="1" id="KW-0472">Membrane</keyword>
<name>L7VWD4_9BACT</name>
<feature type="transmembrane region" description="Helical" evidence="1">
    <location>
        <begin position="12"/>
        <end position="33"/>
    </location>
</feature>
<proteinExistence type="predicted"/>
<keyword evidence="1" id="KW-0812">Transmembrane</keyword>
<accession>L7VWD4</accession>
<reference evidence="2" key="1">
    <citation type="submission" date="2012-09" db="EMBL/GenBank/DDBJ databases">
        <title>Metagenomic Characterization of a Microbial Community in Wastewater Detects High Levels of Antibiotic Resistance.</title>
        <authorList>
            <person name="Abrams M."/>
            <person name="Caldwell A."/>
            <person name="Vandaei E."/>
            <person name="Lee W."/>
            <person name="Perrott J."/>
            <person name="Khan S.Y."/>
            <person name="Ta J."/>
            <person name="Romero D."/>
            <person name="Nguyen V."/>
            <person name="Pourmand N."/>
            <person name="Ouverney C.C."/>
        </authorList>
    </citation>
    <scope>NUCLEOTIDE SEQUENCE</scope>
</reference>
<dbReference type="AlphaFoldDB" id="L7VWD4"/>
<feature type="transmembrane region" description="Helical" evidence="1">
    <location>
        <begin position="61"/>
        <end position="79"/>
    </location>
</feature>
<organism evidence="2">
    <name type="scientific">uncultured bacterium A1Q1_fos_2140</name>
    <dbReference type="NCBI Taxonomy" id="1256565"/>
    <lineage>
        <taxon>Bacteria</taxon>
        <taxon>environmental samples</taxon>
    </lineage>
</organism>
<keyword evidence="1" id="KW-1133">Transmembrane helix</keyword>
<evidence type="ECO:0000256" key="1">
    <source>
        <dbReference type="SAM" id="Phobius"/>
    </source>
</evidence>
<evidence type="ECO:0000313" key="2">
    <source>
        <dbReference type="EMBL" id="AGC71859.1"/>
    </source>
</evidence>
<protein>
    <submittedName>
        <fullName evidence="2">Uncharacterized protein</fullName>
    </submittedName>
</protein>